<name>A0A8J6J238_9FIRM</name>
<accession>A0A8J6J238</accession>
<protein>
    <submittedName>
        <fullName evidence="1">Uncharacterized protein</fullName>
    </submittedName>
</protein>
<sequence>MSAVPTARNLSRKRRLLLPLTVLLCAAGLLLWLHHRAGLSPYTGQPSDQFLCTADADWYPLDTEQITFHVSNIGGYAGELDKPCLEIQKGGVWYSVPPTDQTGETANLLYVSPGTSDSFDFSLVPYRASLPPGQYRAVFGLHGSREFFSWEFVLE</sequence>
<gene>
    <name evidence="1" type="ORF">H8S55_01825</name>
</gene>
<evidence type="ECO:0000313" key="2">
    <source>
        <dbReference type="Proteomes" id="UP000602260"/>
    </source>
</evidence>
<reference evidence="1" key="1">
    <citation type="submission" date="2020-08" db="EMBL/GenBank/DDBJ databases">
        <title>Genome public.</title>
        <authorList>
            <person name="Liu C."/>
            <person name="Sun Q."/>
        </authorList>
    </citation>
    <scope>NUCLEOTIDE SEQUENCE</scope>
    <source>
        <strain evidence="1">BX5</strain>
    </source>
</reference>
<proteinExistence type="predicted"/>
<dbReference type="Proteomes" id="UP000602260">
    <property type="component" value="Unassembled WGS sequence"/>
</dbReference>
<dbReference type="RefSeq" id="WP_186877556.1">
    <property type="nucleotide sequence ID" value="NZ_JACOPN010000001.1"/>
</dbReference>
<evidence type="ECO:0000313" key="1">
    <source>
        <dbReference type="EMBL" id="MBC5716075.1"/>
    </source>
</evidence>
<dbReference type="AlphaFoldDB" id="A0A8J6J238"/>
<dbReference type="EMBL" id="JACOPN010000001">
    <property type="protein sequence ID" value="MBC5716075.1"/>
    <property type="molecule type" value="Genomic_DNA"/>
</dbReference>
<keyword evidence="2" id="KW-1185">Reference proteome</keyword>
<comment type="caution">
    <text evidence="1">The sequence shown here is derived from an EMBL/GenBank/DDBJ whole genome shotgun (WGS) entry which is preliminary data.</text>
</comment>
<organism evidence="1 2">
    <name type="scientific">Flintibacter faecis</name>
    <dbReference type="NCBI Taxonomy" id="2763047"/>
    <lineage>
        <taxon>Bacteria</taxon>
        <taxon>Bacillati</taxon>
        <taxon>Bacillota</taxon>
        <taxon>Clostridia</taxon>
        <taxon>Eubacteriales</taxon>
        <taxon>Flintibacter</taxon>
    </lineage>
</organism>